<organism evidence="2 3">
    <name type="scientific">Heterodera trifolii</name>
    <dbReference type="NCBI Taxonomy" id="157864"/>
    <lineage>
        <taxon>Eukaryota</taxon>
        <taxon>Metazoa</taxon>
        <taxon>Ecdysozoa</taxon>
        <taxon>Nematoda</taxon>
        <taxon>Chromadorea</taxon>
        <taxon>Rhabditida</taxon>
        <taxon>Tylenchina</taxon>
        <taxon>Tylenchomorpha</taxon>
        <taxon>Tylenchoidea</taxon>
        <taxon>Heteroderidae</taxon>
        <taxon>Heteroderinae</taxon>
        <taxon>Heterodera</taxon>
    </lineage>
</organism>
<dbReference type="Gene3D" id="2.60.210.10">
    <property type="entry name" value="Apoptosis, Tumor Necrosis Factor Receptor Associated Protein 2, Chain A"/>
    <property type="match status" value="1"/>
</dbReference>
<proteinExistence type="predicted"/>
<sequence length="210" mass="24274">MPSIGERWTKCSPQMNILDRNLDRGTEGGSHELLDPNKGFYNKDEDKVKLAIDVVVYEQKTEKFISDPNKSNGTLSMEIEKVSEFAREIIESERRSETLYIKGMPWKILAIIEKKNESNEKWLGFYLLCDYSEEDGNWSRECSATLRIVSQKSGVEDFKREFNRATIFNNETTNSGFENFISFAELMDPSKGLYNKDEDKITLAIDFTCE</sequence>
<dbReference type="InterPro" id="IPR008974">
    <property type="entry name" value="TRAF-like"/>
</dbReference>
<protein>
    <recommendedName>
        <fullName evidence="1">MATH domain-containing protein</fullName>
    </recommendedName>
</protein>
<dbReference type="PROSITE" id="PS50144">
    <property type="entry name" value="MATH"/>
    <property type="match status" value="1"/>
</dbReference>
<dbReference type="SUPFAM" id="SSF49599">
    <property type="entry name" value="TRAF domain-like"/>
    <property type="match status" value="1"/>
</dbReference>
<comment type="caution">
    <text evidence="2">The sequence shown here is derived from an EMBL/GenBank/DDBJ whole genome shotgun (WGS) entry which is preliminary data.</text>
</comment>
<accession>A0ABD2IG15</accession>
<dbReference type="InterPro" id="IPR002083">
    <property type="entry name" value="MATH/TRAF_dom"/>
</dbReference>
<feature type="domain" description="MATH" evidence="1">
    <location>
        <begin position="72"/>
        <end position="205"/>
    </location>
</feature>
<dbReference type="PANTHER" id="PTHR46162:SF58">
    <property type="entry name" value="TRAF-LIKE FAMILY PROTEIN"/>
    <property type="match status" value="1"/>
</dbReference>
<evidence type="ECO:0000313" key="3">
    <source>
        <dbReference type="Proteomes" id="UP001620626"/>
    </source>
</evidence>
<dbReference type="Pfam" id="PF22486">
    <property type="entry name" value="MATH_2"/>
    <property type="match status" value="1"/>
</dbReference>
<dbReference type="AlphaFoldDB" id="A0ABD2IG15"/>
<dbReference type="SMART" id="SM00061">
    <property type="entry name" value="MATH"/>
    <property type="match status" value="1"/>
</dbReference>
<evidence type="ECO:0000259" key="1">
    <source>
        <dbReference type="PROSITE" id="PS50144"/>
    </source>
</evidence>
<dbReference type="EMBL" id="JBICBT010001214">
    <property type="protein sequence ID" value="KAL3078042.1"/>
    <property type="molecule type" value="Genomic_DNA"/>
</dbReference>
<name>A0ABD2IG15_9BILA</name>
<dbReference type="Proteomes" id="UP001620626">
    <property type="component" value="Unassembled WGS sequence"/>
</dbReference>
<gene>
    <name evidence="2" type="ORF">niasHT_036925</name>
</gene>
<evidence type="ECO:0000313" key="2">
    <source>
        <dbReference type="EMBL" id="KAL3078042.1"/>
    </source>
</evidence>
<keyword evidence="3" id="KW-1185">Reference proteome</keyword>
<dbReference type="PANTHER" id="PTHR46162">
    <property type="entry name" value="TRAF-LIKE FAMILY PROTEIN"/>
    <property type="match status" value="1"/>
</dbReference>
<reference evidence="2 3" key="1">
    <citation type="submission" date="2024-10" db="EMBL/GenBank/DDBJ databases">
        <authorList>
            <person name="Kim D."/>
        </authorList>
    </citation>
    <scope>NUCLEOTIDE SEQUENCE [LARGE SCALE GENOMIC DNA]</scope>
    <source>
        <strain evidence="2">BH-2024</strain>
    </source>
</reference>